<dbReference type="EMBL" id="CP072167">
    <property type="protein sequence ID" value="QYA07110.1"/>
    <property type="molecule type" value="Genomic_DNA"/>
</dbReference>
<gene>
    <name evidence="1" type="ORF">J5285_14025</name>
</gene>
<protein>
    <submittedName>
        <fullName evidence="1">Uncharacterized protein</fullName>
    </submittedName>
</protein>
<reference evidence="1 2" key="1">
    <citation type="submission" date="2021-03" db="EMBL/GenBank/DDBJ databases">
        <title>Rapid diversification of plasmids in a genus of pathogenic and nitrogen fixing bacteria.</title>
        <authorList>
            <person name="Weisberg A.J."/>
            <person name="Miller M."/>
            <person name="Ream W."/>
            <person name="Grunwald N.J."/>
            <person name="Chang J.H."/>
        </authorList>
    </citation>
    <scope>NUCLEOTIDE SEQUENCE [LARGE SCALE GENOMIC DNA]</scope>
    <source>
        <strain evidence="1 2">AF3.44</strain>
    </source>
</reference>
<dbReference type="RefSeq" id="WP_157835792.1">
    <property type="nucleotide sequence ID" value="NZ_CP039691.1"/>
</dbReference>
<proteinExistence type="predicted"/>
<keyword evidence="2" id="KW-1185">Reference proteome</keyword>
<name>A0ABX8T2U9_9HYPH</name>
<organism evidence="1 2">
    <name type="scientific">Agrobacterium larrymoorei</name>
    <dbReference type="NCBI Taxonomy" id="160699"/>
    <lineage>
        <taxon>Bacteria</taxon>
        <taxon>Pseudomonadati</taxon>
        <taxon>Pseudomonadota</taxon>
        <taxon>Alphaproteobacteria</taxon>
        <taxon>Hyphomicrobiales</taxon>
        <taxon>Rhizobiaceae</taxon>
        <taxon>Rhizobium/Agrobacterium group</taxon>
        <taxon>Agrobacterium</taxon>
    </lineage>
</organism>
<accession>A0ABX8T2U9</accession>
<sequence>MAFDMVATFPDGSLAGRFCSKDYAASEFSEGHHVARVCEPLVIIMPENNLNFP</sequence>
<evidence type="ECO:0000313" key="2">
    <source>
        <dbReference type="Proteomes" id="UP000826513"/>
    </source>
</evidence>
<evidence type="ECO:0000313" key="1">
    <source>
        <dbReference type="EMBL" id="QYA07110.1"/>
    </source>
</evidence>
<dbReference type="Proteomes" id="UP000826513">
    <property type="component" value="Chromosome 1"/>
</dbReference>